<dbReference type="InterPro" id="IPR021737">
    <property type="entry name" value="Phage_phiKZ_Orf197"/>
</dbReference>
<protein>
    <recommendedName>
        <fullName evidence="4">DUF3307 domain-containing protein</fullName>
    </recommendedName>
</protein>
<proteinExistence type="predicted"/>
<feature type="transmembrane region" description="Helical" evidence="1">
    <location>
        <begin position="61"/>
        <end position="78"/>
    </location>
</feature>
<feature type="transmembrane region" description="Helical" evidence="1">
    <location>
        <begin position="6"/>
        <end position="22"/>
    </location>
</feature>
<sequence>MNYLYYVIILTMAHAVGDYALQSDYISKGKQTDLYLLIIHVNIWTYIIVATTLFLGTPVKLGLIVVCLWVPHFIMDYLKAQSAWFLKTVPNKKTQLIIDQTVHYLQLAVFVWFATH</sequence>
<organism evidence="2 3">
    <name type="scientific">Enterococcus phage ECP3</name>
    <dbReference type="NCBI Taxonomy" id="1498168"/>
    <lineage>
        <taxon>Viruses</taxon>
        <taxon>Duplodnaviria</taxon>
        <taxon>Heunggongvirae</taxon>
        <taxon>Uroviricota</taxon>
        <taxon>Caudoviricetes</taxon>
        <taxon>Herelleviridae</taxon>
        <taxon>Brockvirinae</taxon>
        <taxon>Kochikohdavirus</taxon>
        <taxon>Kochikohdavirus ECP3</taxon>
    </lineage>
</organism>
<accession>A0A096XT74</accession>
<dbReference type="Proteomes" id="UP000030157">
    <property type="component" value="Segment"/>
</dbReference>
<dbReference type="EMBL" id="KJ801817">
    <property type="protein sequence ID" value="AII28516.1"/>
    <property type="molecule type" value="Genomic_DNA"/>
</dbReference>
<evidence type="ECO:0008006" key="4">
    <source>
        <dbReference type="Google" id="ProtNLM"/>
    </source>
</evidence>
<dbReference type="Pfam" id="PF11750">
    <property type="entry name" value="DUF3307"/>
    <property type="match status" value="1"/>
</dbReference>
<name>A0A096XT74_9CAUD</name>
<keyword evidence="1" id="KW-0812">Transmembrane</keyword>
<evidence type="ECO:0000313" key="3">
    <source>
        <dbReference type="Proteomes" id="UP000030157"/>
    </source>
</evidence>
<feature type="transmembrane region" description="Helical" evidence="1">
    <location>
        <begin position="34"/>
        <end position="55"/>
    </location>
</feature>
<dbReference type="RefSeq" id="YP_009147157.1">
    <property type="nucleotide sequence ID" value="NC_027335.2"/>
</dbReference>
<evidence type="ECO:0000256" key="1">
    <source>
        <dbReference type="SAM" id="Phobius"/>
    </source>
</evidence>
<keyword evidence="3" id="KW-1185">Reference proteome</keyword>
<reference evidence="2" key="1">
    <citation type="submission" date="2014-05" db="EMBL/GenBank/DDBJ databases">
        <title>Complete genome sequence of Enterococcus faecalis bacteriophage ECP3.</title>
        <authorList>
            <person name="Kang H.-Y."/>
            <person name="Kim S."/>
            <person name="Kim J."/>
        </authorList>
    </citation>
    <scope>NUCLEOTIDE SEQUENCE [LARGE SCALE GENOMIC DNA]</scope>
    <source>
        <strain evidence="2">ECP3</strain>
    </source>
</reference>
<dbReference type="GeneID" id="24628205"/>
<evidence type="ECO:0000313" key="2">
    <source>
        <dbReference type="EMBL" id="AII28516.1"/>
    </source>
</evidence>
<keyword evidence="1" id="KW-1133">Transmembrane helix</keyword>
<keyword evidence="1" id="KW-0472">Membrane</keyword>